<gene>
    <name evidence="1" type="ORF">BDK92_7324</name>
</gene>
<keyword evidence="2" id="KW-1185">Reference proteome</keyword>
<evidence type="ECO:0000313" key="1">
    <source>
        <dbReference type="EMBL" id="RKR92842.1"/>
    </source>
</evidence>
<dbReference type="RefSeq" id="WP_121160783.1">
    <property type="nucleotide sequence ID" value="NZ_RBKT01000001.1"/>
</dbReference>
<comment type="caution">
    <text evidence="1">The sequence shown here is derived from an EMBL/GenBank/DDBJ whole genome shotgun (WGS) entry which is preliminary data.</text>
</comment>
<protein>
    <submittedName>
        <fullName evidence="1">Uncharacterized protein</fullName>
    </submittedName>
</protein>
<name>A0A495JWW1_9ACTN</name>
<reference evidence="1 2" key="1">
    <citation type="submission" date="2018-10" db="EMBL/GenBank/DDBJ databases">
        <title>Sequencing the genomes of 1000 actinobacteria strains.</title>
        <authorList>
            <person name="Klenk H.-P."/>
        </authorList>
    </citation>
    <scope>NUCLEOTIDE SEQUENCE [LARGE SCALE GENOMIC DNA]</scope>
    <source>
        <strain evidence="1 2">DSM 45175</strain>
    </source>
</reference>
<proteinExistence type="predicted"/>
<organism evidence="1 2">
    <name type="scientific">Micromonospora pisi</name>
    <dbReference type="NCBI Taxonomy" id="589240"/>
    <lineage>
        <taxon>Bacteria</taxon>
        <taxon>Bacillati</taxon>
        <taxon>Actinomycetota</taxon>
        <taxon>Actinomycetes</taxon>
        <taxon>Micromonosporales</taxon>
        <taxon>Micromonosporaceae</taxon>
        <taxon>Micromonospora</taxon>
    </lineage>
</organism>
<accession>A0A495JWW1</accession>
<dbReference type="Proteomes" id="UP000277671">
    <property type="component" value="Unassembled WGS sequence"/>
</dbReference>
<dbReference type="AlphaFoldDB" id="A0A495JWW1"/>
<dbReference type="OrthoDB" id="3399802at2"/>
<sequence length="114" mass="13398">MIASVEQHEPGAPGCAPDEHCWEHHVDETADKFYIVCIECGHVYRTGWELRRAYLRQHWSLFRRDMVSPLRPPPGVDFGWTARWPRLAAPLLLVRALFRRANGIHFCQHCIHDW</sequence>
<dbReference type="EMBL" id="RBKT01000001">
    <property type="protein sequence ID" value="RKR92842.1"/>
    <property type="molecule type" value="Genomic_DNA"/>
</dbReference>
<evidence type="ECO:0000313" key="2">
    <source>
        <dbReference type="Proteomes" id="UP000277671"/>
    </source>
</evidence>